<dbReference type="OrthoDB" id="9792160at2"/>
<evidence type="ECO:0008006" key="3">
    <source>
        <dbReference type="Google" id="ProtNLM"/>
    </source>
</evidence>
<dbReference type="Proteomes" id="UP000184035">
    <property type="component" value="Unassembled WGS sequence"/>
</dbReference>
<gene>
    <name evidence="1" type="ORF">SAMN05443638_10339</name>
</gene>
<dbReference type="RefSeq" id="WP_072892614.1">
    <property type="nucleotide sequence ID" value="NZ_FQVM01000003.1"/>
</dbReference>
<dbReference type="AlphaFoldDB" id="A0A1M4TNK3"/>
<dbReference type="STRING" id="1533.SAMN05443638_10339"/>
<sequence length="170" mass="20035">MKYIFIDGYNVIHSWPKLKKIKDYNYDSARKELLDVLHNYATFNHCKIYLVFDAHKVKGNMENKQTEGNITIVFTKDGETADAFIERTMDEIGKKVEVTVVTSDWLEQQTIFQRGAIRMSSLEFYNEVLNIEDIIRSKTEKCNRDSKKNLLEDRLDESVWTKLESIRRGK</sequence>
<evidence type="ECO:0000313" key="2">
    <source>
        <dbReference type="Proteomes" id="UP000184035"/>
    </source>
</evidence>
<dbReference type="EMBL" id="FQVM01000003">
    <property type="protein sequence ID" value="SHE46033.1"/>
    <property type="molecule type" value="Genomic_DNA"/>
</dbReference>
<organism evidence="1 2">
    <name type="scientific">Clostridium fallax</name>
    <dbReference type="NCBI Taxonomy" id="1533"/>
    <lineage>
        <taxon>Bacteria</taxon>
        <taxon>Bacillati</taxon>
        <taxon>Bacillota</taxon>
        <taxon>Clostridia</taxon>
        <taxon>Eubacteriales</taxon>
        <taxon>Clostridiaceae</taxon>
        <taxon>Clostridium</taxon>
    </lineage>
</organism>
<proteinExistence type="predicted"/>
<name>A0A1M4TNK3_9CLOT</name>
<dbReference type="InterPro" id="IPR010298">
    <property type="entry name" value="YacP-like"/>
</dbReference>
<dbReference type="PANTHER" id="PTHR34547">
    <property type="entry name" value="YACP-LIKE NYN DOMAIN PROTEIN"/>
    <property type="match status" value="1"/>
</dbReference>
<accession>A0A1M4TNK3</accession>
<dbReference type="CDD" id="cd10912">
    <property type="entry name" value="PIN_YacP-like"/>
    <property type="match status" value="1"/>
</dbReference>
<evidence type="ECO:0000313" key="1">
    <source>
        <dbReference type="EMBL" id="SHE46033.1"/>
    </source>
</evidence>
<protein>
    <recommendedName>
        <fullName evidence="3">NYN domain-containing protein</fullName>
    </recommendedName>
</protein>
<dbReference type="Pfam" id="PF05991">
    <property type="entry name" value="NYN_YacP"/>
    <property type="match status" value="1"/>
</dbReference>
<dbReference type="PANTHER" id="PTHR34547:SF1">
    <property type="entry name" value="YACP-LIKE NYN DOMAIN PROTEIN"/>
    <property type="match status" value="1"/>
</dbReference>
<reference evidence="1 2" key="1">
    <citation type="submission" date="2016-11" db="EMBL/GenBank/DDBJ databases">
        <authorList>
            <person name="Jaros S."/>
            <person name="Januszkiewicz K."/>
            <person name="Wedrychowicz H."/>
        </authorList>
    </citation>
    <scope>NUCLEOTIDE SEQUENCE [LARGE SCALE GENOMIC DNA]</scope>
    <source>
        <strain evidence="1 2">DSM 2631</strain>
    </source>
</reference>
<keyword evidence="2" id="KW-1185">Reference proteome</keyword>